<feature type="non-terminal residue" evidence="10">
    <location>
        <position position="222"/>
    </location>
</feature>
<evidence type="ECO:0000259" key="9">
    <source>
        <dbReference type="Pfam" id="PF00557"/>
    </source>
</evidence>
<keyword evidence="6" id="KW-0645">Protease</keyword>
<evidence type="ECO:0000256" key="8">
    <source>
        <dbReference type="ARBA" id="ARBA00022801"/>
    </source>
</evidence>
<sequence length="222" mass="24490">MSNDWIESYIRAGKAVKAAKKVAVNLIKPGVPFLEIANKCEEEILNHGCELSFPINMSLDEIAAHYSPSIDDSTIVPNKGLLKIDIGSHHDGYIADSAITFNINNDETLQNIIDAAQEALEAAIEIFKPGTKLYELGDVIVKKIKNRGLEPIYNLGGHELKRYNLHAGPFIPNYKAISHNQILKPGDAYACEPFATSGKGIVENGNKSYIYRFKKAMKGFTL</sequence>
<comment type="caution">
    <text evidence="10">The sequence shown here is derived from an EMBL/GenBank/DDBJ whole genome shotgun (WGS) entry which is preliminary data.</text>
</comment>
<gene>
    <name evidence="10" type="ORF">S03H2_04530</name>
</gene>
<evidence type="ECO:0000256" key="7">
    <source>
        <dbReference type="ARBA" id="ARBA00022723"/>
    </source>
</evidence>
<dbReference type="GO" id="GO:0006508">
    <property type="term" value="P:proteolysis"/>
    <property type="evidence" value="ECO:0007669"/>
    <property type="project" value="UniProtKB-KW"/>
</dbReference>
<dbReference type="InterPro" id="IPR036005">
    <property type="entry name" value="Creatinase/aminopeptidase-like"/>
</dbReference>
<dbReference type="SUPFAM" id="SSF55920">
    <property type="entry name" value="Creatinase/aminopeptidase"/>
    <property type="match status" value="1"/>
</dbReference>
<evidence type="ECO:0000256" key="4">
    <source>
        <dbReference type="ARBA" id="ARBA00001954"/>
    </source>
</evidence>
<protein>
    <recommendedName>
        <fullName evidence="9">Peptidase M24 domain-containing protein</fullName>
    </recommendedName>
</protein>
<comment type="cofactor">
    <cofactor evidence="3">
        <name>Co(2+)</name>
        <dbReference type="ChEBI" id="CHEBI:48828"/>
    </cofactor>
</comment>
<organism evidence="10">
    <name type="scientific">marine sediment metagenome</name>
    <dbReference type="NCBI Taxonomy" id="412755"/>
    <lineage>
        <taxon>unclassified sequences</taxon>
        <taxon>metagenomes</taxon>
        <taxon>ecological metagenomes</taxon>
    </lineage>
</organism>
<dbReference type="GO" id="GO:0004239">
    <property type="term" value="F:initiator methionyl aminopeptidase activity"/>
    <property type="evidence" value="ECO:0007669"/>
    <property type="project" value="UniProtKB-EC"/>
</dbReference>
<evidence type="ECO:0000256" key="3">
    <source>
        <dbReference type="ARBA" id="ARBA00001941"/>
    </source>
</evidence>
<dbReference type="GO" id="GO:0005737">
    <property type="term" value="C:cytoplasm"/>
    <property type="evidence" value="ECO:0007669"/>
    <property type="project" value="TreeGrafter"/>
</dbReference>
<dbReference type="EMBL" id="BARU01001807">
    <property type="protein sequence ID" value="GAH20950.1"/>
    <property type="molecule type" value="Genomic_DNA"/>
</dbReference>
<evidence type="ECO:0000256" key="6">
    <source>
        <dbReference type="ARBA" id="ARBA00022670"/>
    </source>
</evidence>
<dbReference type="PANTHER" id="PTHR45777:SF2">
    <property type="entry name" value="METHIONINE AMINOPEPTIDASE 2"/>
    <property type="match status" value="1"/>
</dbReference>
<comment type="cofactor">
    <cofactor evidence="4">
        <name>Fe(2+)</name>
        <dbReference type="ChEBI" id="CHEBI:29033"/>
    </cofactor>
</comment>
<dbReference type="GO" id="GO:0008235">
    <property type="term" value="F:metalloexopeptidase activity"/>
    <property type="evidence" value="ECO:0007669"/>
    <property type="project" value="TreeGrafter"/>
</dbReference>
<dbReference type="Gene3D" id="3.90.230.10">
    <property type="entry name" value="Creatinase/methionine aminopeptidase superfamily"/>
    <property type="match status" value="1"/>
</dbReference>
<dbReference type="PANTHER" id="PTHR45777">
    <property type="entry name" value="METHIONINE AMINOPEPTIDASE 2"/>
    <property type="match status" value="1"/>
</dbReference>
<evidence type="ECO:0000256" key="5">
    <source>
        <dbReference type="ARBA" id="ARBA00022438"/>
    </source>
</evidence>
<dbReference type="InterPro" id="IPR050247">
    <property type="entry name" value="Met_Aminopeptidase_Type2"/>
</dbReference>
<accession>X1EKU9</accession>
<dbReference type="GO" id="GO:0046872">
    <property type="term" value="F:metal ion binding"/>
    <property type="evidence" value="ECO:0007669"/>
    <property type="project" value="UniProtKB-KW"/>
</dbReference>
<keyword evidence="7" id="KW-0479">Metal-binding</keyword>
<comment type="cofactor">
    <cofactor evidence="2">
        <name>Mn(2+)</name>
        <dbReference type="ChEBI" id="CHEBI:29035"/>
    </cofactor>
</comment>
<keyword evidence="5" id="KW-0031">Aminopeptidase</keyword>
<dbReference type="PRINTS" id="PR00599">
    <property type="entry name" value="MAPEPTIDASE"/>
</dbReference>
<proteinExistence type="predicted"/>
<comment type="catalytic activity">
    <reaction evidence="1">
        <text>Release of N-terminal amino acids, preferentially methionine, from peptides and arylamides.</text>
        <dbReference type="EC" id="3.4.11.18"/>
    </reaction>
</comment>
<evidence type="ECO:0000313" key="10">
    <source>
        <dbReference type="EMBL" id="GAH20950.1"/>
    </source>
</evidence>
<dbReference type="InterPro" id="IPR000994">
    <property type="entry name" value="Pept_M24"/>
</dbReference>
<evidence type="ECO:0000256" key="2">
    <source>
        <dbReference type="ARBA" id="ARBA00001936"/>
    </source>
</evidence>
<dbReference type="InterPro" id="IPR001714">
    <property type="entry name" value="Pept_M24_MAP"/>
</dbReference>
<reference evidence="10" key="1">
    <citation type="journal article" date="2014" name="Front. Microbiol.">
        <title>High frequency of phylogenetically diverse reductive dehalogenase-homologous genes in deep subseafloor sedimentary metagenomes.</title>
        <authorList>
            <person name="Kawai M."/>
            <person name="Futagami T."/>
            <person name="Toyoda A."/>
            <person name="Takaki Y."/>
            <person name="Nishi S."/>
            <person name="Hori S."/>
            <person name="Arai W."/>
            <person name="Tsubouchi T."/>
            <person name="Morono Y."/>
            <person name="Uchiyama I."/>
            <person name="Ito T."/>
            <person name="Fujiyama A."/>
            <person name="Inagaki F."/>
            <person name="Takami H."/>
        </authorList>
    </citation>
    <scope>NUCLEOTIDE SEQUENCE</scope>
    <source>
        <strain evidence="10">Expedition CK06-06</strain>
    </source>
</reference>
<evidence type="ECO:0000256" key="1">
    <source>
        <dbReference type="ARBA" id="ARBA00000294"/>
    </source>
</evidence>
<dbReference type="Pfam" id="PF00557">
    <property type="entry name" value="Peptidase_M24"/>
    <property type="match status" value="1"/>
</dbReference>
<keyword evidence="8" id="KW-0378">Hydrolase</keyword>
<name>X1EKU9_9ZZZZ</name>
<dbReference type="AlphaFoldDB" id="X1EKU9"/>
<feature type="domain" description="Peptidase M24" evidence="9">
    <location>
        <begin position="10"/>
        <end position="202"/>
    </location>
</feature>